<feature type="compositionally biased region" description="Low complexity" evidence="1">
    <location>
        <begin position="34"/>
        <end position="50"/>
    </location>
</feature>
<evidence type="ECO:0000256" key="1">
    <source>
        <dbReference type="SAM" id="MobiDB-lite"/>
    </source>
</evidence>
<reference evidence="2 3" key="1">
    <citation type="journal article" date="2011" name="PLoS Pathog.">
        <title>Genomic and proteomic analyses of the fungus Arthrobotrys oligospora provide insights into nematode-trap formation.</title>
        <authorList>
            <person name="Yang J."/>
            <person name="Wang L."/>
            <person name="Ji X."/>
            <person name="Feng Y."/>
            <person name="Li X."/>
            <person name="Zou C."/>
            <person name="Xu J."/>
            <person name="Ren Y."/>
            <person name="Mi Q."/>
            <person name="Wu J."/>
            <person name="Liu S."/>
            <person name="Liu Y."/>
            <person name="Huang X."/>
            <person name="Wang H."/>
            <person name="Niu X."/>
            <person name="Li J."/>
            <person name="Liang L."/>
            <person name="Luo Y."/>
            <person name="Ji K."/>
            <person name="Zhou W."/>
            <person name="Yu Z."/>
            <person name="Li G."/>
            <person name="Liu Y."/>
            <person name="Li L."/>
            <person name="Qiao M."/>
            <person name="Feng L."/>
            <person name="Zhang K.-Q."/>
        </authorList>
    </citation>
    <scope>NUCLEOTIDE SEQUENCE [LARGE SCALE GENOMIC DNA]</scope>
    <source>
        <strain evidence="3">ATCC 24927 / CBS 115.81 / DSM 1491</strain>
    </source>
</reference>
<comment type="caution">
    <text evidence="2">The sequence shown here is derived from an EMBL/GenBank/DDBJ whole genome shotgun (WGS) entry which is preliminary data.</text>
</comment>
<evidence type="ECO:0000313" key="2">
    <source>
        <dbReference type="EMBL" id="EGX47054.1"/>
    </source>
</evidence>
<gene>
    <name evidence="2" type="ORF">AOL_s00097g100</name>
</gene>
<dbReference type="InParanoid" id="G1XIC3"/>
<protein>
    <submittedName>
        <fullName evidence="2">Uncharacterized protein</fullName>
    </submittedName>
</protein>
<feature type="compositionally biased region" description="Pro residues" evidence="1">
    <location>
        <begin position="68"/>
        <end position="77"/>
    </location>
</feature>
<dbReference type="STRING" id="756982.G1XIC3"/>
<dbReference type="Proteomes" id="UP000008784">
    <property type="component" value="Unassembled WGS sequence"/>
</dbReference>
<feature type="compositionally biased region" description="Polar residues" evidence="1">
    <location>
        <begin position="1"/>
        <end position="22"/>
    </location>
</feature>
<accession>G1XIC3</accession>
<evidence type="ECO:0000313" key="3">
    <source>
        <dbReference type="Proteomes" id="UP000008784"/>
    </source>
</evidence>
<feature type="region of interest" description="Disordered" evidence="1">
    <location>
        <begin position="1"/>
        <end position="107"/>
    </location>
</feature>
<keyword evidence="3" id="KW-1185">Reference proteome</keyword>
<proteinExistence type="predicted"/>
<sequence>MKLSIQGSRQSHSFINTDQASEGSYAGLEDNDYLENPFEPENPFELENPFRLQNPFESGDLLEQENPFEPPNAPEPENPFESPHSPEPENPFEPPHLPEPENPFGQENPFETAEIVEESLPIPVVEDDGDYENWFEEKDPQEQLQPQPYQRPLNPKKVEFIRAFKRWTRLQKHNRPNRKQTIEFILKARTGYKRLGQRYHSYTGIIGKSRQIKQKSHCLLFQNLPEEKEITKDSKYYRHPVERLNQGPRFRTQAALHGHQIAARQYADYITREVLNFRKGEYRAAKVYQVVTNQIDAILKIELGLAHEKGLRWGWYLCEGAEGAPWENCEKFCVWPGCLGPEPSESFHRKMEKANDNINESDNLPVRFPFLSEVRGGSEKESTNRSGPGSGFNVGFDLNHCLVGLHHTVRRAQDLIYDHKSTQAFDLCRSYLEDGCEELMIHPPITTLDKAHLAFSASSAARFAYADYWSVKRRVVEIEKYMTLTVFYMLSDPKILKENTNMHFYADVKAKVHYWGEIHQLHFLMPQRSLGDLMDILSRERLKRLVRLHKNKMNLNKEELKKGYTLQIISIPTREAPKPVVSRRKHLVAKIIGRGDKVKGETNENVKKPAEGQNIFKRLWNKLLRKEQPKPAQETVPGIPQNNKKGDPDIIEMLDLHDRPEESRITWISKDGIGRRRTTPMPKFSYHDTIRKDPYHDYPPTIEYRQAVLR</sequence>
<dbReference type="AlphaFoldDB" id="G1XIC3"/>
<dbReference type="OrthoDB" id="5427588at2759"/>
<feature type="region of interest" description="Disordered" evidence="1">
    <location>
        <begin position="628"/>
        <end position="649"/>
    </location>
</feature>
<name>G1XIC3_ARTOA</name>
<dbReference type="eggNOG" id="ENOG502QUX8">
    <property type="taxonomic scope" value="Eukaryota"/>
</dbReference>
<dbReference type="HOGENOM" id="CLU_388809_0_0_1"/>
<dbReference type="EMBL" id="ADOT01000172">
    <property type="protein sequence ID" value="EGX47054.1"/>
    <property type="molecule type" value="Genomic_DNA"/>
</dbReference>
<feature type="compositionally biased region" description="Pro residues" evidence="1">
    <location>
        <begin position="88"/>
        <end position="101"/>
    </location>
</feature>
<dbReference type="RefSeq" id="XP_011124235.1">
    <property type="nucleotide sequence ID" value="XM_011125933.1"/>
</dbReference>
<organism evidence="2 3">
    <name type="scientific">Arthrobotrys oligospora (strain ATCC 24927 / CBS 115.81 / DSM 1491)</name>
    <name type="common">Nematode-trapping fungus</name>
    <name type="synonym">Didymozoophaga oligospora</name>
    <dbReference type="NCBI Taxonomy" id="756982"/>
    <lineage>
        <taxon>Eukaryota</taxon>
        <taxon>Fungi</taxon>
        <taxon>Dikarya</taxon>
        <taxon>Ascomycota</taxon>
        <taxon>Pezizomycotina</taxon>
        <taxon>Orbiliomycetes</taxon>
        <taxon>Orbiliales</taxon>
        <taxon>Orbiliaceae</taxon>
        <taxon>Orbilia</taxon>
        <taxon>Orbilia oligospora</taxon>
    </lineage>
</organism>
<dbReference type="GeneID" id="22895123"/>